<dbReference type="RefSeq" id="WP_200270247.1">
    <property type="nucleotide sequence ID" value="NZ_JAENIJ010000014.1"/>
</dbReference>
<dbReference type="AlphaFoldDB" id="A0A934VUQ0"/>
<dbReference type="InterPro" id="IPR008756">
    <property type="entry name" value="Peptidase_M56"/>
</dbReference>
<accession>A0A934VUQ0</accession>
<sequence length="711" mass="78853">MKSLLNEIPEFWLNFALHSALLSVIAGLACLLLRDPAKRAFVAAVGIGAIGVLPWISAMRLNPQISTPVSEAVLSESVNSKAIPSSSVIPEWTIRIERAAQEFSQTPVRIPESPARGQQQKVDPWAVVAVIWFSGMLLGLLGISIRQARVFRWFGMTQAVDHEEWRQIRHHGLKPRQFRVTTAAVSPCVVGFFRPRIVLPKHLLELRDDTKLDWAIRHEAEHLRCGDSRVAVLLSCAKAIVWWNPMVHLLCRTWASERECACDASATARDEDRRGYGNFLLELSETLSCSVNGAVLMATPGEFRRMKRRLISLVNRQPVVQMTAIFKAATVAIAISSGLAMSCAGIAWADANDMPEDGVVEAPTIDSVISEAAPPAETKMVEERSLMLPQLYFAMKLVATKDPIPEAGQSLNEKELALLMTRLKALPENEIIVAPTVTMRSGEKATIEISRELIWGVEGDDYNVDLLGWHTEVRAVNHGDEAILEIESRHTYLSDLYDFGNPKKLPEDYHYHGGLVVNMAKLSGYEMVNGETAVVQFNQKEEGKYVTALMTLKAADHSGAADRTIPGKIRVSGEFFDSTDLPSNYGGDQSAVGKNFYRRPEIVGFFSADQFETIKAKCKEKNPSFAPIELKTVEVDSGVKAQPWNKFPNFSVKLSKWTNVFCALELSDSADDEGDLVETVYGKNYVFLVRLFDGAGDNFKVIAVRFEGVEE</sequence>
<keyword evidence="1" id="KW-0812">Transmembrane</keyword>
<feature type="transmembrane region" description="Helical" evidence="1">
    <location>
        <begin position="12"/>
        <end position="33"/>
    </location>
</feature>
<evidence type="ECO:0000313" key="4">
    <source>
        <dbReference type="Proteomes" id="UP000603141"/>
    </source>
</evidence>
<dbReference type="Pfam" id="PF05569">
    <property type="entry name" value="Peptidase_M56"/>
    <property type="match status" value="1"/>
</dbReference>
<proteinExistence type="predicted"/>
<feature type="domain" description="Peptidase M56" evidence="2">
    <location>
        <begin position="16"/>
        <end position="312"/>
    </location>
</feature>
<dbReference type="EMBL" id="JAENIJ010000014">
    <property type="protein sequence ID" value="MBK1882772.1"/>
    <property type="molecule type" value="Genomic_DNA"/>
</dbReference>
<comment type="caution">
    <text evidence="3">The sequence shown here is derived from an EMBL/GenBank/DDBJ whole genome shotgun (WGS) entry which is preliminary data.</text>
</comment>
<dbReference type="CDD" id="cd07341">
    <property type="entry name" value="M56_BlaR1_MecR1_like"/>
    <property type="match status" value="1"/>
</dbReference>
<dbReference type="InterPro" id="IPR052173">
    <property type="entry name" value="Beta-lactam_resp_regulator"/>
</dbReference>
<evidence type="ECO:0000259" key="2">
    <source>
        <dbReference type="Pfam" id="PF05569"/>
    </source>
</evidence>
<reference evidence="3" key="1">
    <citation type="submission" date="2021-01" db="EMBL/GenBank/DDBJ databases">
        <title>Modified the classification status of verrucomicrobia.</title>
        <authorList>
            <person name="Feng X."/>
        </authorList>
    </citation>
    <scope>NUCLEOTIDE SEQUENCE</scope>
    <source>
        <strain evidence="3">KCTC 22041</strain>
    </source>
</reference>
<feature type="transmembrane region" description="Helical" evidence="1">
    <location>
        <begin position="125"/>
        <end position="145"/>
    </location>
</feature>
<organism evidence="3 4">
    <name type="scientific">Luteolibacter pohnpeiensis</name>
    <dbReference type="NCBI Taxonomy" id="454153"/>
    <lineage>
        <taxon>Bacteria</taxon>
        <taxon>Pseudomonadati</taxon>
        <taxon>Verrucomicrobiota</taxon>
        <taxon>Verrucomicrobiia</taxon>
        <taxon>Verrucomicrobiales</taxon>
        <taxon>Verrucomicrobiaceae</taxon>
        <taxon>Luteolibacter</taxon>
    </lineage>
</organism>
<evidence type="ECO:0000313" key="3">
    <source>
        <dbReference type="EMBL" id="MBK1882772.1"/>
    </source>
</evidence>
<dbReference type="Proteomes" id="UP000603141">
    <property type="component" value="Unassembled WGS sequence"/>
</dbReference>
<name>A0A934VUQ0_9BACT</name>
<keyword evidence="1" id="KW-1133">Transmembrane helix</keyword>
<feature type="transmembrane region" description="Helical" evidence="1">
    <location>
        <begin position="325"/>
        <end position="349"/>
    </location>
</feature>
<keyword evidence="4" id="KW-1185">Reference proteome</keyword>
<protein>
    <submittedName>
        <fullName evidence="3">M56 family metallopeptidase</fullName>
    </submittedName>
</protein>
<feature type="transmembrane region" description="Helical" evidence="1">
    <location>
        <begin position="40"/>
        <end position="58"/>
    </location>
</feature>
<keyword evidence="1" id="KW-0472">Membrane</keyword>
<dbReference type="PROSITE" id="PS51257">
    <property type="entry name" value="PROKAR_LIPOPROTEIN"/>
    <property type="match status" value="1"/>
</dbReference>
<gene>
    <name evidence="3" type="ORF">JIN85_10120</name>
</gene>
<dbReference type="PANTHER" id="PTHR34978:SF3">
    <property type="entry name" value="SLR0241 PROTEIN"/>
    <property type="match status" value="1"/>
</dbReference>
<evidence type="ECO:0000256" key="1">
    <source>
        <dbReference type="SAM" id="Phobius"/>
    </source>
</evidence>
<dbReference type="PANTHER" id="PTHR34978">
    <property type="entry name" value="POSSIBLE SENSOR-TRANSDUCER PROTEIN BLAR"/>
    <property type="match status" value="1"/>
</dbReference>